<reference evidence="8 9" key="1">
    <citation type="submission" date="2021-06" db="EMBL/GenBank/DDBJ databases">
        <authorList>
            <person name="Palmer J.M."/>
        </authorList>
    </citation>
    <scope>NUCLEOTIDE SEQUENCE [LARGE SCALE GENOMIC DNA]</scope>
    <source>
        <strain evidence="8 9">MEX-2019</strain>
        <tissue evidence="8">Muscle</tissue>
    </source>
</reference>
<dbReference type="SMART" id="SM00174">
    <property type="entry name" value="RHO"/>
    <property type="match status" value="1"/>
</dbReference>
<name>A0AAV9SRM0_9TELE</name>
<evidence type="ECO:0000256" key="4">
    <source>
        <dbReference type="ARBA" id="ARBA00022741"/>
    </source>
</evidence>
<evidence type="ECO:0000256" key="3">
    <source>
        <dbReference type="ARBA" id="ARBA00022692"/>
    </source>
</evidence>
<evidence type="ECO:0000313" key="9">
    <source>
        <dbReference type="Proteomes" id="UP001311232"/>
    </source>
</evidence>
<evidence type="ECO:0000256" key="7">
    <source>
        <dbReference type="SAM" id="Phobius"/>
    </source>
</evidence>
<evidence type="ECO:0000256" key="6">
    <source>
        <dbReference type="ARBA" id="ARBA00023136"/>
    </source>
</evidence>
<dbReference type="PROSITE" id="PS00421">
    <property type="entry name" value="TM4_1"/>
    <property type="match status" value="1"/>
</dbReference>
<evidence type="ECO:0000256" key="2">
    <source>
        <dbReference type="ARBA" id="ARBA00006840"/>
    </source>
</evidence>
<dbReference type="EMBL" id="JAHHUM010000026">
    <property type="protein sequence ID" value="KAK5623530.1"/>
    <property type="molecule type" value="Genomic_DNA"/>
</dbReference>
<dbReference type="PROSITE" id="PS51421">
    <property type="entry name" value="RAS"/>
    <property type="match status" value="1"/>
</dbReference>
<dbReference type="Gene3D" id="1.10.1450.10">
    <property type="entry name" value="Tetraspanin"/>
    <property type="match status" value="1"/>
</dbReference>
<feature type="transmembrane region" description="Helical" evidence="7">
    <location>
        <begin position="211"/>
        <end position="234"/>
    </location>
</feature>
<dbReference type="InterPro" id="IPR018503">
    <property type="entry name" value="Tetraspanin_CS"/>
</dbReference>
<comment type="caution">
    <text evidence="8">The sequence shown here is derived from an EMBL/GenBank/DDBJ whole genome shotgun (WGS) entry which is preliminary data.</text>
</comment>
<keyword evidence="6 7" id="KW-0472">Membrane</keyword>
<feature type="transmembrane region" description="Helical" evidence="7">
    <location>
        <begin position="166"/>
        <end position="191"/>
    </location>
</feature>
<feature type="transmembrane region" description="Helical" evidence="7">
    <location>
        <begin position="246"/>
        <end position="270"/>
    </location>
</feature>
<dbReference type="PRINTS" id="PR00259">
    <property type="entry name" value="TMFOUR"/>
</dbReference>
<sequence>MGFLLMYDITSQDSFCAVQDWATQIKTYSWDSAQVVLVGNKLDLEDDRQIPKEDAQRVATELGFQFFEASAKDNINVKQVFDKLVDLICEKMNKSVNGETSQLVAVDCYYEVKEEGLLQASSVLPSTLTSFPVPAEERHSCDLHGHTVVSVVQPKSAKMCNGILKIMMFIFNGVIFVAGAAILGVGVWVTVDSDSLLGLLDDVENLPDEVFRLAYVGYMMIGVGAVLLVIGFLGCCGAIMENRCMLLTFFSVVLIIFLIEVAGAVMLFVFEDVVVVIFDDLEDEVRKTIRTKYGADERMTSLWNATMERFECCGYKNYTDFDDSPFNRPEDKYPSPCCSDEGSMVVCSSHNAASSSVTGCFVKLVDWLEENSVLIAGVAMGIAALEIAAMVVSMVLYCNAGRKS</sequence>
<dbReference type="SMART" id="SM00175">
    <property type="entry name" value="RAB"/>
    <property type="match status" value="1"/>
</dbReference>
<dbReference type="PANTHER" id="PTHR19282:SF561">
    <property type="entry name" value="TETRASPANIN"/>
    <property type="match status" value="1"/>
</dbReference>
<feature type="transmembrane region" description="Helical" evidence="7">
    <location>
        <begin position="373"/>
        <end position="398"/>
    </location>
</feature>
<dbReference type="InterPro" id="IPR008952">
    <property type="entry name" value="Tetraspanin_EC2_sf"/>
</dbReference>
<dbReference type="Gene3D" id="3.40.50.300">
    <property type="entry name" value="P-loop containing nucleotide triphosphate hydrolases"/>
    <property type="match status" value="1"/>
</dbReference>
<comment type="subcellular location">
    <subcellularLocation>
        <location evidence="1">Membrane</location>
        <topology evidence="1">Multi-pass membrane protein</topology>
    </subcellularLocation>
</comment>
<keyword evidence="4" id="KW-0547">Nucleotide-binding</keyword>
<dbReference type="InterPro" id="IPR018499">
    <property type="entry name" value="Tetraspanin/Peripherin"/>
</dbReference>
<evidence type="ECO:0008006" key="10">
    <source>
        <dbReference type="Google" id="ProtNLM"/>
    </source>
</evidence>
<dbReference type="SUPFAM" id="SSF52540">
    <property type="entry name" value="P-loop containing nucleoside triphosphate hydrolases"/>
    <property type="match status" value="1"/>
</dbReference>
<dbReference type="SMART" id="SM00173">
    <property type="entry name" value="RAS"/>
    <property type="match status" value="1"/>
</dbReference>
<evidence type="ECO:0000256" key="5">
    <source>
        <dbReference type="ARBA" id="ARBA00022989"/>
    </source>
</evidence>
<gene>
    <name evidence="8" type="ORF">CRENBAI_013038</name>
</gene>
<keyword evidence="9" id="KW-1185">Reference proteome</keyword>
<accession>A0AAV9SRM0</accession>
<dbReference type="Pfam" id="PF00335">
    <property type="entry name" value="Tetraspanin"/>
    <property type="match status" value="1"/>
</dbReference>
<dbReference type="AlphaFoldDB" id="A0AAV9SRM0"/>
<organism evidence="8 9">
    <name type="scientific">Crenichthys baileyi</name>
    <name type="common">White River springfish</name>
    <dbReference type="NCBI Taxonomy" id="28760"/>
    <lineage>
        <taxon>Eukaryota</taxon>
        <taxon>Metazoa</taxon>
        <taxon>Chordata</taxon>
        <taxon>Craniata</taxon>
        <taxon>Vertebrata</taxon>
        <taxon>Euteleostomi</taxon>
        <taxon>Actinopterygii</taxon>
        <taxon>Neopterygii</taxon>
        <taxon>Teleostei</taxon>
        <taxon>Neoteleostei</taxon>
        <taxon>Acanthomorphata</taxon>
        <taxon>Ovalentaria</taxon>
        <taxon>Atherinomorphae</taxon>
        <taxon>Cyprinodontiformes</taxon>
        <taxon>Goodeidae</taxon>
        <taxon>Crenichthys</taxon>
    </lineage>
</organism>
<dbReference type="PANTHER" id="PTHR19282">
    <property type="entry name" value="TETRASPANIN"/>
    <property type="match status" value="1"/>
</dbReference>
<keyword evidence="3 7" id="KW-0812">Transmembrane</keyword>
<dbReference type="SUPFAM" id="SSF48652">
    <property type="entry name" value="Tetraspanin"/>
    <property type="match status" value="1"/>
</dbReference>
<dbReference type="Pfam" id="PF00071">
    <property type="entry name" value="Ras"/>
    <property type="match status" value="1"/>
</dbReference>
<dbReference type="PROSITE" id="PS51419">
    <property type="entry name" value="RAB"/>
    <property type="match status" value="1"/>
</dbReference>
<dbReference type="InterPro" id="IPR001806">
    <property type="entry name" value="Small_GTPase"/>
</dbReference>
<proteinExistence type="inferred from homology"/>
<keyword evidence="5 7" id="KW-1133">Transmembrane helix</keyword>
<dbReference type="Proteomes" id="UP001311232">
    <property type="component" value="Unassembled WGS sequence"/>
</dbReference>
<protein>
    <recommendedName>
        <fullName evidence="10">Tetraspanin</fullName>
    </recommendedName>
</protein>
<evidence type="ECO:0000313" key="8">
    <source>
        <dbReference type="EMBL" id="KAK5623530.1"/>
    </source>
</evidence>
<dbReference type="GO" id="GO:0003924">
    <property type="term" value="F:GTPase activity"/>
    <property type="evidence" value="ECO:0007669"/>
    <property type="project" value="InterPro"/>
</dbReference>
<comment type="similarity">
    <text evidence="2">Belongs to the tetraspanin (TM4SF) family.</text>
</comment>
<evidence type="ECO:0000256" key="1">
    <source>
        <dbReference type="ARBA" id="ARBA00004141"/>
    </source>
</evidence>
<dbReference type="InterPro" id="IPR027417">
    <property type="entry name" value="P-loop_NTPase"/>
</dbReference>
<dbReference type="GO" id="GO:0005886">
    <property type="term" value="C:plasma membrane"/>
    <property type="evidence" value="ECO:0007669"/>
    <property type="project" value="TreeGrafter"/>
</dbReference>
<dbReference type="CDD" id="cd03156">
    <property type="entry name" value="uroplakin_I_like_LEL"/>
    <property type="match status" value="1"/>
</dbReference>
<dbReference type="GO" id="GO:0005525">
    <property type="term" value="F:GTP binding"/>
    <property type="evidence" value="ECO:0007669"/>
    <property type="project" value="InterPro"/>
</dbReference>